<dbReference type="KEGG" id="halx:M0R89_11325"/>
<evidence type="ECO:0000313" key="1">
    <source>
        <dbReference type="EMBL" id="UPV73138.1"/>
    </source>
</evidence>
<sequence length="254" mass="27041">MDRLGDLVARERRSGDAALVAPRENRTYDYHRFCTTAWKTGNFWRRRGVHAEAGVAVADDPEPEAVFSFLGAALLGARTRFGPPDARGGEAADFDARVVVAPRDEIAGYEVPPGCQRVGYGGPPDDPAIAHFERDVWSENPAFPETPVDPESVALVADEGRDGADDRPVREFSHADLLAAAREVADEWGLEPGDEVAVRAPLSNPGTVVAGVVAPLFAGAAVLFPDDDATGDFAVGSNDAPEEAVVRPADVRID</sequence>
<dbReference type="InterPro" id="IPR042099">
    <property type="entry name" value="ANL_N_sf"/>
</dbReference>
<dbReference type="GeneID" id="72185798"/>
<dbReference type="EMBL" id="CP096659">
    <property type="protein sequence ID" value="UPV73138.1"/>
    <property type="molecule type" value="Genomic_DNA"/>
</dbReference>
<dbReference type="SUPFAM" id="SSF56801">
    <property type="entry name" value="Acetyl-CoA synthetase-like"/>
    <property type="match status" value="1"/>
</dbReference>
<organism evidence="1 2">
    <name type="scientific">Halorussus limi</name>
    <dbReference type="NCBI Taxonomy" id="2938695"/>
    <lineage>
        <taxon>Archaea</taxon>
        <taxon>Methanobacteriati</taxon>
        <taxon>Methanobacteriota</taxon>
        <taxon>Stenosarchaea group</taxon>
        <taxon>Halobacteria</taxon>
        <taxon>Halobacteriales</taxon>
        <taxon>Haladaptataceae</taxon>
        <taxon>Halorussus</taxon>
    </lineage>
</organism>
<name>A0A8U0HQH4_9EURY</name>
<reference evidence="1 2" key="1">
    <citation type="submission" date="2022-04" db="EMBL/GenBank/DDBJ databases">
        <title>Diverse halophilic archaea isolated from saline environments.</title>
        <authorList>
            <person name="Cui H.-L."/>
        </authorList>
    </citation>
    <scope>NUCLEOTIDE SEQUENCE [LARGE SCALE GENOMIC DNA]</scope>
    <source>
        <strain evidence="1 2">XZYJT49</strain>
    </source>
</reference>
<evidence type="ECO:0008006" key="3">
    <source>
        <dbReference type="Google" id="ProtNLM"/>
    </source>
</evidence>
<proteinExistence type="predicted"/>
<evidence type="ECO:0000313" key="2">
    <source>
        <dbReference type="Proteomes" id="UP000830729"/>
    </source>
</evidence>
<protein>
    <recommendedName>
        <fullName evidence="3">Acetyl-CoA synthetase</fullName>
    </recommendedName>
</protein>
<accession>A0A8U0HQH4</accession>
<dbReference type="Gene3D" id="3.40.50.12780">
    <property type="entry name" value="N-terminal domain of ligase-like"/>
    <property type="match status" value="1"/>
</dbReference>
<gene>
    <name evidence="1" type="ORF">M0R89_11325</name>
</gene>
<dbReference type="AlphaFoldDB" id="A0A8U0HQH4"/>
<dbReference type="RefSeq" id="WP_248649194.1">
    <property type="nucleotide sequence ID" value="NZ_CP096659.1"/>
</dbReference>
<dbReference type="Proteomes" id="UP000830729">
    <property type="component" value="Chromosome"/>
</dbReference>
<keyword evidence="2" id="KW-1185">Reference proteome</keyword>